<accession>A0ABT9CK53</accession>
<dbReference type="RefSeq" id="WP_305026139.1">
    <property type="nucleotide sequence ID" value="NZ_JAUQTB010000038.1"/>
</dbReference>
<comment type="caution">
    <text evidence="1">The sequence shown here is derived from an EMBL/GenBank/DDBJ whole genome shotgun (WGS) entry which is preliminary data.</text>
</comment>
<sequence length="297" mass="34345">TRPLVCFHFISYEGVYRLHFYRSTPNVDSVIDFYYGEGFSDTLSNDSKKTNYFEALNAIQKTKIPSNSEKVEVTFDNRNLCDLLLENHMIDAEDLEGDKHLFLNEERDQILYNISKALELIKILHEDLYKLFNQLIGSIYLIKKDGFGGGSVSGLIGLIWLNPLKEWTVIDYAEALCHEFIHNSLFLDDMVNSVFPDPYACASDEALTTSTILKIKRPLDRSYHAANVSIGIMHLYYMLHDKNKSYMYKDDLANTISEINERQKFLGDQGLLIFNEMKNFLTYFDFESITLSLRGEL</sequence>
<dbReference type="EMBL" id="JAUQTB010000038">
    <property type="protein sequence ID" value="MDO7908918.1"/>
    <property type="molecule type" value="Genomic_DNA"/>
</dbReference>
<feature type="non-terminal residue" evidence="1">
    <location>
        <position position="1"/>
    </location>
</feature>
<proteinExistence type="predicted"/>
<gene>
    <name evidence="1" type="ORF">Q5741_21320</name>
</gene>
<evidence type="ECO:0000313" key="1">
    <source>
        <dbReference type="EMBL" id="MDO7908918.1"/>
    </source>
</evidence>
<name>A0ABT9CK53_9BACL</name>
<organism evidence="1 2">
    <name type="scientific">Paenibacillus lacisoli</name>
    <dbReference type="NCBI Taxonomy" id="3064525"/>
    <lineage>
        <taxon>Bacteria</taxon>
        <taxon>Bacillati</taxon>
        <taxon>Bacillota</taxon>
        <taxon>Bacilli</taxon>
        <taxon>Bacillales</taxon>
        <taxon>Paenibacillaceae</taxon>
        <taxon>Paenibacillus</taxon>
    </lineage>
</organism>
<dbReference type="Proteomes" id="UP001240171">
    <property type="component" value="Unassembled WGS sequence"/>
</dbReference>
<dbReference type="NCBIfam" id="TIGR04267">
    <property type="entry name" value="mod_HExxH"/>
    <property type="match status" value="1"/>
</dbReference>
<dbReference type="InterPro" id="IPR026337">
    <property type="entry name" value="AKG_HExxH"/>
</dbReference>
<protein>
    <submittedName>
        <fullName evidence="1">HEXXH motif-containing putative peptide modification protein</fullName>
    </submittedName>
</protein>
<evidence type="ECO:0000313" key="2">
    <source>
        <dbReference type="Proteomes" id="UP001240171"/>
    </source>
</evidence>
<reference evidence="1 2" key="1">
    <citation type="submission" date="2023-07" db="EMBL/GenBank/DDBJ databases">
        <title>Paenibacillus sp. JX-17 nov. isolated from soil.</title>
        <authorList>
            <person name="Wan Y."/>
            <person name="Liu B."/>
        </authorList>
    </citation>
    <scope>NUCLEOTIDE SEQUENCE [LARGE SCALE GENOMIC DNA]</scope>
    <source>
        <strain evidence="1 2">JX-17</strain>
    </source>
</reference>
<keyword evidence="2" id="KW-1185">Reference proteome</keyword>